<dbReference type="InterPro" id="IPR003500">
    <property type="entry name" value="RpiB_LacA_LacB"/>
</dbReference>
<dbReference type="PIRSF" id="PIRSF005384">
    <property type="entry name" value="RpiB_LacA_B"/>
    <property type="match status" value="1"/>
</dbReference>
<accession>A0ABY8WXL1</accession>
<dbReference type="Pfam" id="PF02502">
    <property type="entry name" value="LacAB_rpiB"/>
    <property type="match status" value="1"/>
</dbReference>
<proteinExistence type="inferred from homology"/>
<dbReference type="EMBL" id="CP124550">
    <property type="protein sequence ID" value="WIO46171.1"/>
    <property type="molecule type" value="Genomic_DNA"/>
</dbReference>
<dbReference type="PANTHER" id="PTHR30345:SF0">
    <property type="entry name" value="DNA DAMAGE-REPAIR_TOLERATION PROTEIN DRT102"/>
    <property type="match status" value="1"/>
</dbReference>
<sequence length="153" mass="17250">MKLFLGADHGGYYLKEKLQAYLTKRGFEWEDVGDKELDPNDDFPQFAQMAATKVLGEDDANDPRAILICTGGQGMAMAANRFSGIRAAVIWDKFEAHECRHDNDANVLCLPARVVDPPGEARDNWKEIVDEWLDTPFAGAARYIRRNAELDKF</sequence>
<comment type="similarity">
    <text evidence="1">Belongs to the LacAB/RpiB family.</text>
</comment>
<keyword evidence="2" id="KW-0413">Isomerase</keyword>
<evidence type="ECO:0000313" key="2">
    <source>
        <dbReference type="EMBL" id="WIO46171.1"/>
    </source>
</evidence>
<dbReference type="Gene3D" id="3.40.1400.10">
    <property type="entry name" value="Sugar-phosphate isomerase, RpiB/LacA/LacB"/>
    <property type="match status" value="1"/>
</dbReference>
<keyword evidence="3" id="KW-1185">Reference proteome</keyword>
<reference evidence="2 3" key="1">
    <citation type="journal article" date="2023" name="Cell">
        <title>Genetic manipulation of Patescibacteria provides mechanistic insights into microbial dark matter and the epibiotic lifestyle.</title>
        <authorList>
            <person name="Wang Y."/>
            <person name="Gallagher L.A."/>
            <person name="Andrade P.A."/>
            <person name="Liu A."/>
            <person name="Humphreys I.R."/>
            <person name="Turkarslan S."/>
            <person name="Cutler K.J."/>
            <person name="Arrieta-Ortiz M.L."/>
            <person name="Li Y."/>
            <person name="Radey M.C."/>
            <person name="McLean J.S."/>
            <person name="Cong Q."/>
            <person name="Baker D."/>
            <person name="Baliga N.S."/>
            <person name="Peterson S.B."/>
            <person name="Mougous J.D."/>
        </authorList>
    </citation>
    <scope>NUCLEOTIDE SEQUENCE [LARGE SCALE GENOMIC DNA]</scope>
    <source>
        <strain evidence="2 3">ML1</strain>
    </source>
</reference>
<protein>
    <submittedName>
        <fullName evidence="2">RpiB/LacA/LacB family sugar-phosphate isomerase</fullName>
    </submittedName>
</protein>
<organism evidence="2 3">
    <name type="scientific">Candidatus Southlakia epibionticum</name>
    <dbReference type="NCBI Taxonomy" id="3043284"/>
    <lineage>
        <taxon>Bacteria</taxon>
        <taxon>Candidatus Saccharimonadota</taxon>
        <taxon>Candidatus Saccharimonadia</taxon>
        <taxon>Candidatus Saccharimonadales</taxon>
        <taxon>Candidatus Saccharimonadaceae</taxon>
        <taxon>Candidatus Southlakia</taxon>
    </lineage>
</organism>
<dbReference type="NCBIfam" id="NF004051">
    <property type="entry name" value="PRK05571.1"/>
    <property type="match status" value="1"/>
</dbReference>
<name>A0ABY8WXL1_9BACT</name>
<evidence type="ECO:0000313" key="3">
    <source>
        <dbReference type="Proteomes" id="UP001177295"/>
    </source>
</evidence>
<dbReference type="NCBIfam" id="TIGR00689">
    <property type="entry name" value="rpiB_lacA_lacB"/>
    <property type="match status" value="1"/>
</dbReference>
<dbReference type="RefSeq" id="WP_376753714.1">
    <property type="nucleotide sequence ID" value="NZ_CP124550.1"/>
</dbReference>
<evidence type="ECO:0000256" key="1">
    <source>
        <dbReference type="ARBA" id="ARBA00008754"/>
    </source>
</evidence>
<dbReference type="SUPFAM" id="SSF89623">
    <property type="entry name" value="Ribose/Galactose isomerase RpiB/AlsB"/>
    <property type="match status" value="1"/>
</dbReference>
<dbReference type="GO" id="GO:0016853">
    <property type="term" value="F:isomerase activity"/>
    <property type="evidence" value="ECO:0007669"/>
    <property type="project" value="UniProtKB-KW"/>
</dbReference>
<dbReference type="PANTHER" id="PTHR30345">
    <property type="entry name" value="RIBOSE-5-PHOSPHATE ISOMERASE B"/>
    <property type="match status" value="1"/>
</dbReference>
<dbReference type="Proteomes" id="UP001177295">
    <property type="component" value="Chromosome"/>
</dbReference>
<dbReference type="InterPro" id="IPR036569">
    <property type="entry name" value="RpiB_LacA_LacB_sf"/>
</dbReference>
<gene>
    <name evidence="2" type="ORF">SEML1_0552</name>
</gene>